<name>A0A915BJ28_PARUN</name>
<keyword evidence="3 8" id="KW-0863">Zinc-finger</keyword>
<dbReference type="SUPFAM" id="SSF49562">
    <property type="entry name" value="C2 domain (Calcium/lipid-binding domain, CaLB)"/>
    <property type="match status" value="2"/>
</dbReference>
<evidence type="ECO:0000256" key="2">
    <source>
        <dbReference type="ARBA" id="ARBA00022737"/>
    </source>
</evidence>
<dbReference type="PROSITE" id="PS50916">
    <property type="entry name" value="RABBD"/>
    <property type="match status" value="1"/>
</dbReference>
<evidence type="ECO:0000256" key="9">
    <source>
        <dbReference type="SAM" id="MobiDB-lite"/>
    </source>
</evidence>
<evidence type="ECO:0000256" key="7">
    <source>
        <dbReference type="ARBA" id="ARBA00034103"/>
    </source>
</evidence>
<dbReference type="PROSITE" id="PS50178">
    <property type="entry name" value="ZF_FYVE"/>
    <property type="match status" value="1"/>
</dbReference>
<organism evidence="13 14">
    <name type="scientific">Parascaris univalens</name>
    <name type="common">Nematode worm</name>
    <dbReference type="NCBI Taxonomy" id="6257"/>
    <lineage>
        <taxon>Eukaryota</taxon>
        <taxon>Metazoa</taxon>
        <taxon>Ecdysozoa</taxon>
        <taxon>Nematoda</taxon>
        <taxon>Chromadorea</taxon>
        <taxon>Rhabditida</taxon>
        <taxon>Spirurina</taxon>
        <taxon>Ascaridomorpha</taxon>
        <taxon>Ascaridoidea</taxon>
        <taxon>Ascarididae</taxon>
        <taxon>Parascaris</taxon>
    </lineage>
</organism>
<dbReference type="InterPro" id="IPR030541">
    <property type="entry name" value="FYVE_RBF-1"/>
</dbReference>
<dbReference type="InterPro" id="IPR047022">
    <property type="entry name" value="Rabphilin_Doc2_C2A"/>
</dbReference>
<dbReference type="GO" id="GO:0016020">
    <property type="term" value="C:membrane"/>
    <property type="evidence" value="ECO:0007669"/>
    <property type="project" value="InterPro"/>
</dbReference>
<dbReference type="CDD" id="cd04035">
    <property type="entry name" value="C2A_Rabphilin_Doc2"/>
    <property type="match status" value="1"/>
</dbReference>
<feature type="domain" description="RabBD" evidence="12">
    <location>
        <begin position="96"/>
        <end position="218"/>
    </location>
</feature>
<feature type="compositionally biased region" description="Low complexity" evidence="9">
    <location>
        <begin position="364"/>
        <end position="376"/>
    </location>
</feature>
<dbReference type="PANTHER" id="PTHR45729">
    <property type="entry name" value="RABPHILIN, ISOFORM A"/>
    <property type="match status" value="1"/>
</dbReference>
<dbReference type="SMART" id="SM00239">
    <property type="entry name" value="C2"/>
    <property type="match status" value="2"/>
</dbReference>
<protein>
    <submittedName>
        <fullName evidence="14">Rabphilin-1</fullName>
    </submittedName>
</protein>
<dbReference type="GO" id="GO:0006887">
    <property type="term" value="P:exocytosis"/>
    <property type="evidence" value="ECO:0007669"/>
    <property type="project" value="InterPro"/>
</dbReference>
<reference evidence="14" key="1">
    <citation type="submission" date="2022-11" db="UniProtKB">
        <authorList>
            <consortium name="WormBaseParasite"/>
        </authorList>
    </citation>
    <scope>IDENTIFICATION</scope>
</reference>
<accession>A0A915BJ28</accession>
<dbReference type="InterPro" id="IPR010911">
    <property type="entry name" value="Rab_BD"/>
</dbReference>
<dbReference type="Proteomes" id="UP000887569">
    <property type="component" value="Unplaced"/>
</dbReference>
<sequence>YRRQHASVYVVPWPASSTYELQQLLWHNSVVIMRKLSQTFFSAQTGEKIDLMNDWEIGGTQNKWVCPSDRHLQLRAQLKSGWSVRTATARSPTNAKQQNGGITEAEQEHIKAVLARAEAGRIIEQQRIGKMVDRLEKMRNRANGNGVTQCLICSTDFGLLASKSYAAMCSDCRKYVCQKNCGVETYDSTRRENVFLCKICSEHREVMWKKSGAWFYKEVPNYIKPTEDGDIRSPPFHSKTWQHHANAASSSNGGATSHRHRQLPTPPDQNTSRTKSPRPRITPSWVKEKVQSSMSIGSDDENASTSEGEGFSSKDDLQKASMPAPRRSRPQKHSSLGKSSLQRYALGARGRITDTEESGDSRHTTPSTSPRHSPSSFGDDLSLNPSSLIASDAKSIDSGVVPSDHSALVNAQLSISRSSVLLPATTIGSPTHALPPPKPVEPATNNSPQSRTPSTSSSLMLPPVLPPAEMELSQTGAIAHSSSGIACSFPSSGSSIPPPIPPRNANASPLPDRRLSTASSASSANCSGTGVTRLTSTNPESMEHIKQEEPTTSFMSSPEDETKRLISLSKYQHHKQRSPFPWRSKSKALVWRVMSERMSSTQSSNSLRSVACQDEPIVRRAISGTELQPNSDESATTGAPNSLFCFCVRRRAVRTLGSIQFDLLYLSDESQLRIRLIRAKNLKAMDKNGFSDPYVKFYLIPGAAKATKLASKTIEKSLNPEWNEEFTYYGISEEDRLKKTLRITVLDRDRIGSDFLGETRVALKKLTPGQTKKFNMYLEHAMPVEKAAVDSGRGKILVGLVYNVQQGSLFVSIKRCVELAGMDSTGFSDPYVKVSLIPVTSKAHRQKTSIKKRTLNPEFNETLAFVVPFKDLPKKTLQIAVYDHDVGKQDDYIGGILLSASAKGDRQKQWIYCMQNPGSPIDYWHRLELDS</sequence>
<feature type="compositionally biased region" description="Low complexity" evidence="9">
    <location>
        <begin position="245"/>
        <end position="256"/>
    </location>
</feature>
<dbReference type="Pfam" id="PF00168">
    <property type="entry name" value="C2"/>
    <property type="match status" value="2"/>
</dbReference>
<keyword evidence="5" id="KW-0106">Calcium</keyword>
<evidence type="ECO:0000256" key="1">
    <source>
        <dbReference type="ARBA" id="ARBA00022723"/>
    </source>
</evidence>
<dbReference type="GO" id="GO:0017158">
    <property type="term" value="P:regulation of calcium ion-dependent exocytosis"/>
    <property type="evidence" value="ECO:0007669"/>
    <property type="project" value="TreeGrafter"/>
</dbReference>
<evidence type="ECO:0000313" key="13">
    <source>
        <dbReference type="Proteomes" id="UP000887569"/>
    </source>
</evidence>
<dbReference type="GO" id="GO:0031267">
    <property type="term" value="F:small GTPase binding"/>
    <property type="evidence" value="ECO:0007669"/>
    <property type="project" value="InterPro"/>
</dbReference>
<dbReference type="InterPro" id="IPR043566">
    <property type="entry name" value="Rabphilin/DOC2/Noc2"/>
</dbReference>
<evidence type="ECO:0000256" key="6">
    <source>
        <dbReference type="ARBA" id="ARBA00023018"/>
    </source>
</evidence>
<keyword evidence="2" id="KW-0677">Repeat</keyword>
<dbReference type="Gene3D" id="2.60.40.150">
    <property type="entry name" value="C2 domain"/>
    <property type="match status" value="2"/>
</dbReference>
<dbReference type="WBParaSite" id="PgR042_g094_t03">
    <property type="protein sequence ID" value="PgR042_g094_t03"/>
    <property type="gene ID" value="PgR042_g094"/>
</dbReference>
<dbReference type="PRINTS" id="PR00360">
    <property type="entry name" value="C2DOMAIN"/>
</dbReference>
<dbReference type="GO" id="GO:0006886">
    <property type="term" value="P:intracellular protein transport"/>
    <property type="evidence" value="ECO:0007669"/>
    <property type="project" value="InterPro"/>
</dbReference>
<dbReference type="Pfam" id="PF02318">
    <property type="entry name" value="FYVE_2"/>
    <property type="match status" value="1"/>
</dbReference>
<dbReference type="InterPro" id="IPR017455">
    <property type="entry name" value="Znf_FYVE-rel"/>
</dbReference>
<dbReference type="PRINTS" id="PR00399">
    <property type="entry name" value="SYNAPTOTAGMN"/>
</dbReference>
<feature type="region of interest" description="Disordered" evidence="9">
    <location>
        <begin position="426"/>
        <end position="464"/>
    </location>
</feature>
<evidence type="ECO:0000256" key="5">
    <source>
        <dbReference type="ARBA" id="ARBA00022837"/>
    </source>
</evidence>
<keyword evidence="13" id="KW-1185">Reference proteome</keyword>
<dbReference type="CDD" id="cd08384">
    <property type="entry name" value="C2B_Rabphilin_Doc2"/>
    <property type="match status" value="1"/>
</dbReference>
<dbReference type="InterPro" id="IPR041282">
    <property type="entry name" value="FYVE_2"/>
</dbReference>
<keyword evidence="1" id="KW-0479">Metal-binding</keyword>
<evidence type="ECO:0000259" key="12">
    <source>
        <dbReference type="PROSITE" id="PS50916"/>
    </source>
</evidence>
<feature type="compositionally biased region" description="Low complexity" evidence="9">
    <location>
        <begin position="447"/>
        <end position="462"/>
    </location>
</feature>
<evidence type="ECO:0000259" key="11">
    <source>
        <dbReference type="PROSITE" id="PS50178"/>
    </source>
</evidence>
<dbReference type="GO" id="GO:0008270">
    <property type="term" value="F:zinc ion binding"/>
    <property type="evidence" value="ECO:0007669"/>
    <property type="project" value="UniProtKB-KW"/>
</dbReference>
<proteinExistence type="predicted"/>
<feature type="compositionally biased region" description="Basic and acidic residues" evidence="9">
    <location>
        <begin position="351"/>
        <end position="363"/>
    </location>
</feature>
<dbReference type="InterPro" id="IPR013083">
    <property type="entry name" value="Znf_RING/FYVE/PHD"/>
</dbReference>
<dbReference type="SUPFAM" id="SSF57903">
    <property type="entry name" value="FYVE/PHD zinc finger"/>
    <property type="match status" value="1"/>
</dbReference>
<evidence type="ECO:0000313" key="14">
    <source>
        <dbReference type="WBParaSite" id="PgR042_g094_t03"/>
    </source>
</evidence>
<dbReference type="GO" id="GO:0008021">
    <property type="term" value="C:synaptic vesicle"/>
    <property type="evidence" value="ECO:0007669"/>
    <property type="project" value="InterPro"/>
</dbReference>
<dbReference type="GO" id="GO:0061669">
    <property type="term" value="P:spontaneous neurotransmitter secretion"/>
    <property type="evidence" value="ECO:0007669"/>
    <property type="project" value="TreeGrafter"/>
</dbReference>
<dbReference type="InterPro" id="IPR035892">
    <property type="entry name" value="C2_domain_sf"/>
</dbReference>
<evidence type="ECO:0000256" key="8">
    <source>
        <dbReference type="PROSITE-ProRule" id="PRU00091"/>
    </source>
</evidence>
<dbReference type="AlphaFoldDB" id="A0A915BJ28"/>
<dbReference type="CDD" id="cd15746">
    <property type="entry name" value="FYVE_RP3A_like"/>
    <property type="match status" value="1"/>
</dbReference>
<feature type="region of interest" description="Disordered" evidence="9">
    <location>
        <begin position="488"/>
        <end position="561"/>
    </location>
</feature>
<dbReference type="PROSITE" id="PS50004">
    <property type="entry name" value="C2"/>
    <property type="match status" value="2"/>
</dbReference>
<evidence type="ECO:0000256" key="3">
    <source>
        <dbReference type="ARBA" id="ARBA00022771"/>
    </source>
</evidence>
<dbReference type="InterPro" id="IPR000008">
    <property type="entry name" value="C2_dom"/>
</dbReference>
<evidence type="ECO:0000259" key="10">
    <source>
        <dbReference type="PROSITE" id="PS50004"/>
    </source>
</evidence>
<dbReference type="InterPro" id="IPR011011">
    <property type="entry name" value="Znf_FYVE_PHD"/>
</dbReference>
<feature type="compositionally biased region" description="Polar residues" evidence="9">
    <location>
        <begin position="333"/>
        <end position="342"/>
    </location>
</feature>
<dbReference type="Gene3D" id="3.30.40.10">
    <property type="entry name" value="Zinc/RING finger domain, C3HC4 (zinc finger)"/>
    <property type="match status" value="1"/>
</dbReference>
<feature type="domain" description="FYVE-type" evidence="11">
    <location>
        <begin position="144"/>
        <end position="205"/>
    </location>
</feature>
<keyword evidence="4" id="KW-0862">Zinc</keyword>
<feature type="compositionally biased region" description="Polar residues" evidence="9">
    <location>
        <begin position="525"/>
        <end position="540"/>
    </location>
</feature>
<feature type="domain" description="C2" evidence="10">
    <location>
        <begin position="792"/>
        <end position="911"/>
    </location>
</feature>
<comment type="subcellular location">
    <subcellularLocation>
        <location evidence="7">Synapse</location>
    </subcellularLocation>
</comment>
<feature type="region of interest" description="Disordered" evidence="9">
    <location>
        <begin position="230"/>
        <end position="384"/>
    </location>
</feature>
<dbReference type="InterPro" id="IPR001565">
    <property type="entry name" value="Synaptotagmin"/>
</dbReference>
<dbReference type="PANTHER" id="PTHR45729:SF6">
    <property type="entry name" value="RABPHILIN, ISOFORM A"/>
    <property type="match status" value="1"/>
</dbReference>
<keyword evidence="6" id="KW-0770">Synapse</keyword>
<feature type="domain" description="C2" evidence="10">
    <location>
        <begin position="655"/>
        <end position="776"/>
    </location>
</feature>
<evidence type="ECO:0000256" key="4">
    <source>
        <dbReference type="ARBA" id="ARBA00022833"/>
    </source>
</evidence>